<evidence type="ECO:0000313" key="3">
    <source>
        <dbReference type="Proteomes" id="UP000245166"/>
    </source>
</evidence>
<feature type="compositionally biased region" description="Low complexity" evidence="1">
    <location>
        <begin position="1"/>
        <end position="25"/>
    </location>
</feature>
<dbReference type="InterPro" id="IPR036102">
    <property type="entry name" value="OsmC/Ohrsf"/>
</dbReference>
<name>A0A2U1ZTG6_9MICO</name>
<evidence type="ECO:0000313" key="2">
    <source>
        <dbReference type="EMBL" id="PWD50277.1"/>
    </source>
</evidence>
<dbReference type="Pfam" id="PF02566">
    <property type="entry name" value="OsmC"/>
    <property type="match status" value="1"/>
</dbReference>
<comment type="caution">
    <text evidence="2">The sequence shown here is derived from an EMBL/GenBank/DDBJ whole genome shotgun (WGS) entry which is preliminary data.</text>
</comment>
<protein>
    <recommendedName>
        <fullName evidence="4">OsmC family protein</fullName>
    </recommendedName>
</protein>
<evidence type="ECO:0000256" key="1">
    <source>
        <dbReference type="SAM" id="MobiDB-lite"/>
    </source>
</evidence>
<sequence>MTSPTPSTPAAPDSGAGDAPTAPDPLWVERTGTRTYTGHNAGGASVRIGPEGTPGVFSPGELLAIALAGCTGMSADSRLAAELGDDVAITVGVTRHKGEGNRYERLAVELVVDTTELDPGHREHLLTAAHKAVEKLCTVSRTLEEGASVDLAITTEA</sequence>
<keyword evidence="3" id="KW-1185">Reference proteome</keyword>
<dbReference type="Gene3D" id="3.30.300.20">
    <property type="match status" value="1"/>
</dbReference>
<dbReference type="EMBL" id="PYHR01000002">
    <property type="protein sequence ID" value="PWD50277.1"/>
    <property type="molecule type" value="Genomic_DNA"/>
</dbReference>
<accession>A0A2U1ZTG6</accession>
<dbReference type="InterPro" id="IPR015946">
    <property type="entry name" value="KH_dom-like_a/b"/>
</dbReference>
<reference evidence="2 3" key="1">
    <citation type="submission" date="2018-03" db="EMBL/GenBank/DDBJ databases">
        <title>Genome assembly of novel Miniimonas species PCH200.</title>
        <authorList>
            <person name="Thakur V."/>
            <person name="Kumar V."/>
            <person name="Singh D."/>
        </authorList>
    </citation>
    <scope>NUCLEOTIDE SEQUENCE [LARGE SCALE GENOMIC DNA]</scope>
    <source>
        <strain evidence="2 3">PCH200</strain>
    </source>
</reference>
<dbReference type="RefSeq" id="WP_109228660.1">
    <property type="nucleotide sequence ID" value="NZ_PYHR01000002.1"/>
</dbReference>
<dbReference type="InterPro" id="IPR003718">
    <property type="entry name" value="OsmC/Ohr_fam"/>
</dbReference>
<gene>
    <name evidence="2" type="ORF">C8046_05975</name>
</gene>
<organism evidence="2 3">
    <name type="scientific">Serinibacter arcticus</name>
    <dbReference type="NCBI Taxonomy" id="1655435"/>
    <lineage>
        <taxon>Bacteria</taxon>
        <taxon>Bacillati</taxon>
        <taxon>Actinomycetota</taxon>
        <taxon>Actinomycetes</taxon>
        <taxon>Micrococcales</taxon>
        <taxon>Beutenbergiaceae</taxon>
        <taxon>Serinibacter</taxon>
    </lineage>
</organism>
<dbReference type="Proteomes" id="UP000245166">
    <property type="component" value="Unassembled WGS sequence"/>
</dbReference>
<evidence type="ECO:0008006" key="4">
    <source>
        <dbReference type="Google" id="ProtNLM"/>
    </source>
</evidence>
<feature type="region of interest" description="Disordered" evidence="1">
    <location>
        <begin position="1"/>
        <end position="28"/>
    </location>
</feature>
<dbReference type="OrthoDB" id="4703953at2"/>
<dbReference type="SUPFAM" id="SSF82784">
    <property type="entry name" value="OsmC-like"/>
    <property type="match status" value="1"/>
</dbReference>
<proteinExistence type="predicted"/>
<dbReference type="AlphaFoldDB" id="A0A2U1ZTG6"/>